<accession>A0AAE4FP60</accession>
<dbReference type="AlphaFoldDB" id="A0AAE4FP60"/>
<dbReference type="EMBL" id="JAVMIP010000002">
    <property type="protein sequence ID" value="MDS3859669.1"/>
    <property type="molecule type" value="Genomic_DNA"/>
</dbReference>
<dbReference type="Proteomes" id="UP001268256">
    <property type="component" value="Unassembled WGS sequence"/>
</dbReference>
<sequence length="225" mass="24596">MAAMHGSGEPDLAQFHHRYPTGSLTADLLQIHDGLFIVQAKIQVGGTTLATGLGAAPAIEQAEDLARQRALAVLGIVITTYEPPAHLIGTVPQALLNPARPQPLPESTYSFPEAEAPQSWHKPDDPQASLFMDDTPPPSPSPSSRPSRPPARPQPELTPSPPLDLSDVIAQTTVELKRLGWTEVQGRSYLQRTYKKRSRQQLSDDELLEFLDYLRQQPGSGEPDF</sequence>
<proteinExistence type="predicted"/>
<reference evidence="3" key="1">
    <citation type="submission" date="2023-07" db="EMBL/GenBank/DDBJ databases">
        <authorList>
            <person name="Luz R."/>
            <person name="Cordeiro R."/>
            <person name="Fonseca A."/>
            <person name="Goncalves V."/>
        </authorList>
    </citation>
    <scope>NUCLEOTIDE SEQUENCE [LARGE SCALE GENOMIC DNA]</scope>
    <source>
        <strain evidence="3">BACA0444</strain>
    </source>
</reference>
<evidence type="ECO:0000313" key="2">
    <source>
        <dbReference type="EMBL" id="MDS3859669.1"/>
    </source>
</evidence>
<comment type="caution">
    <text evidence="2">The sequence shown here is derived from an EMBL/GenBank/DDBJ whole genome shotgun (WGS) entry which is preliminary data.</text>
</comment>
<keyword evidence="3" id="KW-1185">Reference proteome</keyword>
<dbReference type="RefSeq" id="WP_322876978.1">
    <property type="nucleotide sequence ID" value="NZ_JAVMIP010000002.1"/>
</dbReference>
<name>A0AAE4FP60_9CYAN</name>
<protein>
    <submittedName>
        <fullName evidence="2">Uncharacterized protein</fullName>
    </submittedName>
</protein>
<evidence type="ECO:0000256" key="1">
    <source>
        <dbReference type="SAM" id="MobiDB-lite"/>
    </source>
</evidence>
<feature type="region of interest" description="Disordered" evidence="1">
    <location>
        <begin position="99"/>
        <end position="166"/>
    </location>
</feature>
<feature type="compositionally biased region" description="Pro residues" evidence="1">
    <location>
        <begin position="135"/>
        <end position="162"/>
    </location>
</feature>
<gene>
    <name evidence="2" type="ORF">RIF25_02495</name>
</gene>
<evidence type="ECO:0000313" key="3">
    <source>
        <dbReference type="Proteomes" id="UP001268256"/>
    </source>
</evidence>
<organism evidence="2 3">
    <name type="scientific">Pseudocalidococcus azoricus BACA0444</name>
    <dbReference type="NCBI Taxonomy" id="2918990"/>
    <lineage>
        <taxon>Bacteria</taxon>
        <taxon>Bacillati</taxon>
        <taxon>Cyanobacteriota</taxon>
        <taxon>Cyanophyceae</taxon>
        <taxon>Acaryochloridales</taxon>
        <taxon>Thermosynechococcaceae</taxon>
        <taxon>Pseudocalidococcus</taxon>
        <taxon>Pseudocalidococcus azoricus</taxon>
    </lineage>
</organism>